<keyword evidence="7 22" id="KW-0963">Cytoplasm</keyword>
<feature type="binding site" evidence="24">
    <location>
        <begin position="312"/>
        <end position="313"/>
    </location>
    <ligand>
        <name>ATP</name>
        <dbReference type="ChEBI" id="CHEBI:30616"/>
    </ligand>
</feature>
<evidence type="ECO:0000256" key="11">
    <source>
        <dbReference type="ARBA" id="ARBA00022840"/>
    </source>
</evidence>
<keyword evidence="12 25" id="KW-0460">Magnesium</keyword>
<comment type="catalytic activity">
    <reaction evidence="17 22">
        <text>2 D-alanine + ATP = D-alanyl-D-alanine + ADP + phosphate + H(+)</text>
        <dbReference type="Rhea" id="RHEA:11224"/>
        <dbReference type="ChEBI" id="CHEBI:15378"/>
        <dbReference type="ChEBI" id="CHEBI:30616"/>
        <dbReference type="ChEBI" id="CHEBI:43474"/>
        <dbReference type="ChEBI" id="CHEBI:57416"/>
        <dbReference type="ChEBI" id="CHEBI:57822"/>
        <dbReference type="ChEBI" id="CHEBI:456216"/>
        <dbReference type="EC" id="6.3.2.4"/>
    </reaction>
</comment>
<dbReference type="PROSITE" id="PS00843">
    <property type="entry name" value="DALA_DALA_LIGASE_1"/>
    <property type="match status" value="1"/>
</dbReference>
<feature type="active site" evidence="23">
    <location>
        <position position="324"/>
    </location>
</feature>
<dbReference type="GO" id="GO:0071555">
    <property type="term" value="P:cell wall organization"/>
    <property type="evidence" value="ECO:0007669"/>
    <property type="project" value="UniProtKB-KW"/>
</dbReference>
<evidence type="ECO:0000256" key="24">
    <source>
        <dbReference type="PIRSR" id="PIRSR039102-2"/>
    </source>
</evidence>
<dbReference type="GO" id="GO:0005829">
    <property type="term" value="C:cytosol"/>
    <property type="evidence" value="ECO:0007669"/>
    <property type="project" value="TreeGrafter"/>
</dbReference>
<reference evidence="28" key="2">
    <citation type="journal article" date="2021" name="PeerJ">
        <title>Extensive microbial diversity within the chicken gut microbiome revealed by metagenomics and culture.</title>
        <authorList>
            <person name="Gilroy R."/>
            <person name="Ravi A."/>
            <person name="Getino M."/>
            <person name="Pursley I."/>
            <person name="Horton D.L."/>
            <person name="Alikhan N.F."/>
            <person name="Baker D."/>
            <person name="Gharbi K."/>
            <person name="Hall N."/>
            <person name="Watson M."/>
            <person name="Adriaenssens E.M."/>
            <person name="Foster-Nyarko E."/>
            <person name="Jarju S."/>
            <person name="Secka A."/>
            <person name="Antonio M."/>
            <person name="Oren A."/>
            <person name="Chaudhuri R.R."/>
            <person name="La Ragione R."/>
            <person name="Hildebrand F."/>
            <person name="Pallen M.J."/>
        </authorList>
    </citation>
    <scope>NUCLEOTIDE SEQUENCE</scope>
    <source>
        <strain evidence="28">ChiSjej4B22-8148</strain>
    </source>
</reference>
<dbReference type="Proteomes" id="UP000886757">
    <property type="component" value="Unassembled WGS sequence"/>
</dbReference>
<evidence type="ECO:0000256" key="14">
    <source>
        <dbReference type="ARBA" id="ARBA00022984"/>
    </source>
</evidence>
<evidence type="ECO:0000256" key="13">
    <source>
        <dbReference type="ARBA" id="ARBA00022960"/>
    </source>
</evidence>
<evidence type="ECO:0000256" key="16">
    <source>
        <dbReference type="ARBA" id="ARBA00023316"/>
    </source>
</evidence>
<comment type="subcellular location">
    <subcellularLocation>
        <location evidence="3 22">Cytoplasm</location>
    </subcellularLocation>
</comment>
<dbReference type="GO" id="GO:0008360">
    <property type="term" value="P:regulation of cell shape"/>
    <property type="evidence" value="ECO:0007669"/>
    <property type="project" value="UniProtKB-KW"/>
</dbReference>
<dbReference type="InterPro" id="IPR013815">
    <property type="entry name" value="ATP_grasp_subdomain_1"/>
</dbReference>
<dbReference type="FunFam" id="3.30.1490.20:FF:000007">
    <property type="entry name" value="D-alanine--D-alanine ligase"/>
    <property type="match status" value="1"/>
</dbReference>
<dbReference type="EMBL" id="DVGK01000069">
    <property type="protein sequence ID" value="HIR13450.1"/>
    <property type="molecule type" value="Genomic_DNA"/>
</dbReference>
<evidence type="ECO:0000256" key="20">
    <source>
        <dbReference type="ARBA" id="ARBA00076288"/>
    </source>
</evidence>
<dbReference type="Gene3D" id="3.40.50.20">
    <property type="match status" value="1"/>
</dbReference>
<feature type="binding site" evidence="24">
    <location>
        <begin position="189"/>
        <end position="190"/>
    </location>
    <ligand>
        <name>ATP</name>
        <dbReference type="ChEBI" id="CHEBI:30616"/>
    </ligand>
</feature>
<comment type="similarity">
    <text evidence="5 22">Belongs to the D-alanine--D-alanine ligase family.</text>
</comment>
<dbReference type="NCBIfam" id="NF002528">
    <property type="entry name" value="PRK01966.1-4"/>
    <property type="match status" value="1"/>
</dbReference>
<evidence type="ECO:0000256" key="21">
    <source>
        <dbReference type="ARBA" id="ARBA00077154"/>
    </source>
</evidence>
<dbReference type="Pfam" id="PF01820">
    <property type="entry name" value="Dala_Dala_lig_N"/>
    <property type="match status" value="1"/>
</dbReference>
<evidence type="ECO:0000256" key="23">
    <source>
        <dbReference type="PIRSR" id="PIRSR039102-1"/>
    </source>
</evidence>
<evidence type="ECO:0000256" key="3">
    <source>
        <dbReference type="ARBA" id="ARBA00004496"/>
    </source>
</evidence>
<keyword evidence="15 25" id="KW-0464">Manganese</keyword>
<dbReference type="InterPro" id="IPR000291">
    <property type="entry name" value="D-Ala_lig_Van_CS"/>
</dbReference>
<evidence type="ECO:0000313" key="29">
    <source>
        <dbReference type="Proteomes" id="UP000886757"/>
    </source>
</evidence>
<dbReference type="GO" id="GO:0008716">
    <property type="term" value="F:D-alanine-D-alanine ligase activity"/>
    <property type="evidence" value="ECO:0007669"/>
    <property type="project" value="UniProtKB-UniRule"/>
</dbReference>
<reference evidence="28" key="1">
    <citation type="submission" date="2020-10" db="EMBL/GenBank/DDBJ databases">
        <authorList>
            <person name="Gilroy R."/>
        </authorList>
    </citation>
    <scope>NUCLEOTIDE SEQUENCE</scope>
    <source>
        <strain evidence="28">ChiSjej4B22-8148</strain>
    </source>
</reference>
<gene>
    <name evidence="22" type="primary">ddl</name>
    <name evidence="28" type="ORF">IAB31_05965</name>
</gene>
<organism evidence="28 29">
    <name type="scientific">Candidatus Choladousia intestinavium</name>
    <dbReference type="NCBI Taxonomy" id="2840727"/>
    <lineage>
        <taxon>Bacteria</taxon>
        <taxon>Bacillati</taxon>
        <taxon>Bacillota</taxon>
        <taxon>Clostridia</taxon>
        <taxon>Lachnospirales</taxon>
        <taxon>Lachnospiraceae</taxon>
        <taxon>Lachnospiraceae incertae sedis</taxon>
        <taxon>Candidatus Choladousia</taxon>
    </lineage>
</organism>
<feature type="binding site" evidence="25">
    <location>
        <position position="313"/>
    </location>
    <ligand>
        <name>Mg(2+)</name>
        <dbReference type="ChEBI" id="CHEBI:18420"/>
        <label>2</label>
    </ligand>
</feature>
<evidence type="ECO:0000256" key="5">
    <source>
        <dbReference type="ARBA" id="ARBA00010871"/>
    </source>
</evidence>
<comment type="pathway">
    <text evidence="4 22">Cell wall biogenesis; peptidoglycan biosynthesis.</text>
</comment>
<dbReference type="InterPro" id="IPR005905">
    <property type="entry name" value="D_ala_D_ala"/>
</dbReference>
<feature type="active site" evidence="23">
    <location>
        <position position="189"/>
    </location>
</feature>
<keyword evidence="16 22" id="KW-0961">Cell wall biogenesis/degradation</keyword>
<accession>A0A9D1ABR0</accession>
<dbReference type="GO" id="GO:0005524">
    <property type="term" value="F:ATP binding"/>
    <property type="evidence" value="ECO:0007669"/>
    <property type="project" value="UniProtKB-UniRule"/>
</dbReference>
<evidence type="ECO:0000256" key="1">
    <source>
        <dbReference type="ARBA" id="ARBA00001936"/>
    </source>
</evidence>
<feature type="binding site" evidence="25">
    <location>
        <position position="299"/>
    </location>
    <ligand>
        <name>Mg(2+)</name>
        <dbReference type="ChEBI" id="CHEBI:18420"/>
        <label>1</label>
    </ligand>
</feature>
<comment type="caution">
    <text evidence="28">The sequence shown here is derived from an EMBL/GenBank/DDBJ whole genome shotgun (WGS) entry which is preliminary data.</text>
</comment>
<keyword evidence="8 22" id="KW-0436">Ligase</keyword>
<dbReference type="GO" id="GO:0009252">
    <property type="term" value="P:peptidoglycan biosynthetic process"/>
    <property type="evidence" value="ECO:0007669"/>
    <property type="project" value="UniProtKB-UniRule"/>
</dbReference>
<dbReference type="GO" id="GO:0046872">
    <property type="term" value="F:metal ion binding"/>
    <property type="evidence" value="ECO:0007669"/>
    <property type="project" value="UniProtKB-KW"/>
</dbReference>
<dbReference type="SUPFAM" id="SSF52440">
    <property type="entry name" value="PreATP-grasp domain"/>
    <property type="match status" value="1"/>
</dbReference>
<proteinExistence type="inferred from homology"/>
<evidence type="ECO:0000256" key="6">
    <source>
        <dbReference type="ARBA" id="ARBA00012216"/>
    </source>
</evidence>
<evidence type="ECO:0000313" key="28">
    <source>
        <dbReference type="EMBL" id="HIR13450.1"/>
    </source>
</evidence>
<evidence type="ECO:0000256" key="7">
    <source>
        <dbReference type="ARBA" id="ARBA00022490"/>
    </source>
</evidence>
<keyword evidence="10 24" id="KW-0547">Nucleotide-binding</keyword>
<dbReference type="HAMAP" id="MF_00047">
    <property type="entry name" value="Dala_Dala_lig"/>
    <property type="match status" value="1"/>
</dbReference>
<dbReference type="AlphaFoldDB" id="A0A9D1ABR0"/>
<dbReference type="PROSITE" id="PS00844">
    <property type="entry name" value="DALA_DALA_LIGASE_2"/>
    <property type="match status" value="1"/>
</dbReference>
<dbReference type="InterPro" id="IPR011761">
    <property type="entry name" value="ATP-grasp"/>
</dbReference>
<evidence type="ECO:0000256" key="9">
    <source>
        <dbReference type="ARBA" id="ARBA00022723"/>
    </source>
</evidence>
<evidence type="ECO:0000256" key="2">
    <source>
        <dbReference type="ARBA" id="ARBA00003921"/>
    </source>
</evidence>
<dbReference type="Pfam" id="PF07478">
    <property type="entry name" value="Dala_Dala_lig_C"/>
    <property type="match status" value="1"/>
</dbReference>
<dbReference type="PIRSF" id="PIRSF039102">
    <property type="entry name" value="Ddl/VanB"/>
    <property type="match status" value="1"/>
</dbReference>
<dbReference type="Gene3D" id="3.30.470.20">
    <property type="entry name" value="ATP-grasp fold, B domain"/>
    <property type="match status" value="1"/>
</dbReference>
<dbReference type="EC" id="6.3.2.4" evidence="6 22"/>
<dbReference type="InterPro" id="IPR016185">
    <property type="entry name" value="PreATP-grasp_dom_sf"/>
</dbReference>
<dbReference type="Gene3D" id="3.30.1490.20">
    <property type="entry name" value="ATP-grasp fold, A domain"/>
    <property type="match status" value="1"/>
</dbReference>
<dbReference type="NCBIfam" id="TIGR01205">
    <property type="entry name" value="D_ala_D_alaTIGR"/>
    <property type="match status" value="1"/>
</dbReference>
<dbReference type="PANTHER" id="PTHR23132">
    <property type="entry name" value="D-ALANINE--D-ALANINE LIGASE"/>
    <property type="match status" value="1"/>
</dbReference>
<sequence>MEKKRTVAVLFGGQSSEHEVSCMSAVNVIQAISPERYDVVLIGITKEGKWLLAESLEEIQKDSWRESRVQAVIPPDASEQGVLLIQGDQVRRRQIDVVFPVLHGMYGEDGTVQGLLEMARIPYVGCGVLSSAISMDKAYTKQIVEYLGIRQARYVLVTRWELDNPKECVKRVEEKLSYPVFVKPSKAGSSQGVSCAGGPDELKKALTEAARHDSRILVEETIKGREIECAVLGGREAKASDAGEILSAEAFYTYEAKYFNAQSRTVLHPVLPEGVLEYIREAAVRIFHAVDGFGLARVDFFLEEETNQVVFNEINTMPGFTGISMYPMLWAEKGLPGEKLIDRLIGFAFEREV</sequence>
<evidence type="ECO:0000256" key="22">
    <source>
        <dbReference type="HAMAP-Rule" id="MF_00047"/>
    </source>
</evidence>
<feature type="binding site" evidence="25">
    <location>
        <position position="313"/>
    </location>
    <ligand>
        <name>Mg(2+)</name>
        <dbReference type="ChEBI" id="CHEBI:18420"/>
        <label>1</label>
    </ligand>
</feature>
<evidence type="ECO:0000256" key="18">
    <source>
        <dbReference type="ARBA" id="ARBA00060592"/>
    </source>
</evidence>
<evidence type="ECO:0000256" key="25">
    <source>
        <dbReference type="PIRSR" id="PIRSR039102-3"/>
    </source>
</evidence>
<name>A0A9D1ABR0_9FIRM</name>
<evidence type="ECO:0000256" key="26">
    <source>
        <dbReference type="PROSITE-ProRule" id="PRU00409"/>
    </source>
</evidence>
<keyword evidence="13 22" id="KW-0133">Cell shape</keyword>
<comment type="cofactor">
    <cofactor evidence="25">
        <name>Mg(2+)</name>
        <dbReference type="ChEBI" id="CHEBI:18420"/>
    </cofactor>
    <cofactor evidence="25">
        <name>Mn(2+)</name>
        <dbReference type="ChEBI" id="CHEBI:29035"/>
    </cofactor>
    <text evidence="25">Binds 2 magnesium or manganese ions per subunit.</text>
</comment>
<evidence type="ECO:0000256" key="19">
    <source>
        <dbReference type="ARBA" id="ARBA00068427"/>
    </source>
</evidence>
<keyword evidence="14 22" id="KW-0573">Peptidoglycan synthesis</keyword>
<evidence type="ECO:0000259" key="27">
    <source>
        <dbReference type="PROSITE" id="PS50975"/>
    </source>
</evidence>
<feature type="domain" description="ATP-grasp" evidence="27">
    <location>
        <begin position="141"/>
        <end position="346"/>
    </location>
</feature>
<evidence type="ECO:0000256" key="12">
    <source>
        <dbReference type="ARBA" id="ARBA00022842"/>
    </source>
</evidence>
<dbReference type="SUPFAM" id="SSF56059">
    <property type="entry name" value="Glutathione synthetase ATP-binding domain-like"/>
    <property type="match status" value="1"/>
</dbReference>
<evidence type="ECO:0000256" key="15">
    <source>
        <dbReference type="ARBA" id="ARBA00023211"/>
    </source>
</evidence>
<dbReference type="InterPro" id="IPR011095">
    <property type="entry name" value="Dala_Dala_lig_C"/>
</dbReference>
<protein>
    <recommendedName>
        <fullName evidence="19 22">D-alanine--D-alanine ligase</fullName>
        <ecNumber evidence="6 22">6.3.2.4</ecNumber>
    </recommendedName>
    <alternativeName>
        <fullName evidence="21 22">D-Ala-D-Ala ligase</fullName>
    </alternativeName>
    <alternativeName>
        <fullName evidence="20 22">D-alanylalanine synthetase</fullName>
    </alternativeName>
</protein>
<feature type="binding site" evidence="24">
    <location>
        <begin position="219"/>
        <end position="226"/>
    </location>
    <ligand>
        <name>ATP</name>
        <dbReference type="ChEBI" id="CHEBI:30616"/>
    </ligand>
</feature>
<dbReference type="PROSITE" id="PS50975">
    <property type="entry name" value="ATP_GRASP"/>
    <property type="match status" value="1"/>
</dbReference>
<keyword evidence="11 26" id="KW-0067">ATP-binding</keyword>
<feature type="binding site" evidence="24">
    <location>
        <begin position="181"/>
        <end position="183"/>
    </location>
    <ligand>
        <name>ATP</name>
        <dbReference type="ChEBI" id="CHEBI:30616"/>
    </ligand>
</feature>
<keyword evidence="9 25" id="KW-0479">Metal-binding</keyword>
<evidence type="ECO:0000256" key="10">
    <source>
        <dbReference type="ARBA" id="ARBA00022741"/>
    </source>
</evidence>
<evidence type="ECO:0000256" key="4">
    <source>
        <dbReference type="ARBA" id="ARBA00004752"/>
    </source>
</evidence>
<evidence type="ECO:0000256" key="17">
    <source>
        <dbReference type="ARBA" id="ARBA00047614"/>
    </source>
</evidence>
<feature type="binding site" evidence="24">
    <location>
        <position position="137"/>
    </location>
    <ligand>
        <name>ATP</name>
        <dbReference type="ChEBI" id="CHEBI:30616"/>
    </ligand>
</feature>
<comment type="function">
    <text evidence="2 22">Cell wall formation.</text>
</comment>
<dbReference type="PANTHER" id="PTHR23132:SF25">
    <property type="entry name" value="D-ALANINE--D-ALANINE LIGASE A"/>
    <property type="match status" value="1"/>
</dbReference>
<comment type="cofactor">
    <cofactor evidence="1">
        <name>Mn(2+)</name>
        <dbReference type="ChEBI" id="CHEBI:29035"/>
    </cofactor>
</comment>
<comment type="pathway">
    <text evidence="18">Glycan biosynthesis.</text>
</comment>
<feature type="binding site" evidence="25">
    <location>
        <position position="315"/>
    </location>
    <ligand>
        <name>Mg(2+)</name>
        <dbReference type="ChEBI" id="CHEBI:18420"/>
        <label>2</label>
    </ligand>
</feature>
<dbReference type="InterPro" id="IPR011127">
    <property type="entry name" value="Dala_Dala_lig_N"/>
</dbReference>
<evidence type="ECO:0000256" key="8">
    <source>
        <dbReference type="ARBA" id="ARBA00022598"/>
    </source>
</evidence>
<feature type="active site" evidence="23">
    <location>
        <position position="17"/>
    </location>
</feature>